<reference evidence="2" key="1">
    <citation type="submission" date="2013-12" db="EMBL/GenBank/DDBJ databases">
        <authorList>
            <person name="Omoto C.K."/>
            <person name="Sibley D."/>
            <person name="Venepally P."/>
            <person name="Hadjithomas M."/>
            <person name="Karamycheva S."/>
            <person name="Brunk B."/>
            <person name="Roos D."/>
            <person name="Caler E."/>
            <person name="Lorenzi H."/>
        </authorList>
    </citation>
    <scope>NUCLEOTIDE SEQUENCE</scope>
</reference>
<proteinExistence type="predicted"/>
<accession>A0A023B3F4</accession>
<organism evidence="2 3">
    <name type="scientific">Gregarina niphandrodes</name>
    <name type="common">Septate eugregarine</name>
    <dbReference type="NCBI Taxonomy" id="110365"/>
    <lineage>
        <taxon>Eukaryota</taxon>
        <taxon>Sar</taxon>
        <taxon>Alveolata</taxon>
        <taxon>Apicomplexa</taxon>
        <taxon>Conoidasida</taxon>
        <taxon>Gregarinasina</taxon>
        <taxon>Eugregarinorida</taxon>
        <taxon>Gregarinidae</taxon>
        <taxon>Gregarina</taxon>
    </lineage>
</organism>
<comment type="caution">
    <text evidence="2">The sequence shown here is derived from an EMBL/GenBank/DDBJ whole genome shotgun (WGS) entry which is preliminary data.</text>
</comment>
<dbReference type="InterPro" id="IPR036322">
    <property type="entry name" value="WD40_repeat_dom_sf"/>
</dbReference>
<dbReference type="GeneID" id="22913965"/>
<dbReference type="SUPFAM" id="SSF50978">
    <property type="entry name" value="WD40 repeat-like"/>
    <property type="match status" value="1"/>
</dbReference>
<evidence type="ECO:0000313" key="3">
    <source>
        <dbReference type="Proteomes" id="UP000019763"/>
    </source>
</evidence>
<name>A0A023B3F4_GRENI</name>
<gene>
    <name evidence="2" type="ORF">GNI_112500</name>
</gene>
<dbReference type="RefSeq" id="XP_011131545.1">
    <property type="nucleotide sequence ID" value="XM_011133243.1"/>
</dbReference>
<feature type="compositionally biased region" description="Acidic residues" evidence="1">
    <location>
        <begin position="155"/>
        <end position="172"/>
    </location>
</feature>
<dbReference type="VEuPathDB" id="CryptoDB:GNI_112500"/>
<sequence length="304" mass="32870">MEIATGGVDGVTRWGLEKDGRELSVLETYAGYSHFQWSHSGRFLVLWNERQFRLLDGRGHRGALMPVFEATSDAAVASVQFSASDSYFLLLSEQTVQVFKTNRMVAVRGTPVLARKVGVKEELVPASFVGDCGLVHVTPSLQLSYTNLPTPPEDPAQEQDSATEEQATEEQATEEHAAKKVATAPELAAKELTSQVLSESGERVSSLAVYSAPNPRIAYFCEGNPSYISVIELKEAADAGAAANAGAAADTDIGTLKMVCGLVSKTPIGRATEVEMSWNRSGCFLLRQAVWCCGRNGQELLRHE</sequence>
<protein>
    <submittedName>
        <fullName evidence="2">Uncharacterized protein</fullName>
    </submittedName>
</protein>
<dbReference type="Proteomes" id="UP000019763">
    <property type="component" value="Unassembled WGS sequence"/>
</dbReference>
<dbReference type="AlphaFoldDB" id="A0A023B3F4"/>
<keyword evidence="3" id="KW-1185">Reference proteome</keyword>
<evidence type="ECO:0000256" key="1">
    <source>
        <dbReference type="SAM" id="MobiDB-lite"/>
    </source>
</evidence>
<dbReference type="EMBL" id="AFNH02000841">
    <property type="protein sequence ID" value="EZG55464.1"/>
    <property type="molecule type" value="Genomic_DNA"/>
</dbReference>
<evidence type="ECO:0000313" key="2">
    <source>
        <dbReference type="EMBL" id="EZG55464.1"/>
    </source>
</evidence>
<feature type="region of interest" description="Disordered" evidence="1">
    <location>
        <begin position="146"/>
        <end position="178"/>
    </location>
</feature>